<dbReference type="PANTHER" id="PTHR45644:SF3">
    <property type="entry name" value="FI08533P-RELATED"/>
    <property type="match status" value="1"/>
</dbReference>
<evidence type="ECO:0000259" key="3">
    <source>
        <dbReference type="SMART" id="SM00382"/>
    </source>
</evidence>
<dbReference type="EMBL" id="JAKELL010000052">
    <property type="protein sequence ID" value="KAH8986737.1"/>
    <property type="molecule type" value="Genomic_DNA"/>
</dbReference>
<dbReference type="InterPro" id="IPR003593">
    <property type="entry name" value="AAA+_ATPase"/>
</dbReference>
<protein>
    <submittedName>
        <fullName evidence="4">P-loop containing nucleoside triphosphate hydrolase protein</fullName>
    </submittedName>
</protein>
<dbReference type="InterPro" id="IPR003959">
    <property type="entry name" value="ATPase_AAA_core"/>
</dbReference>
<accession>A0AAD4LCM8</accession>
<evidence type="ECO:0000256" key="1">
    <source>
        <dbReference type="ARBA" id="ARBA00022741"/>
    </source>
</evidence>
<evidence type="ECO:0000313" key="4">
    <source>
        <dbReference type="EMBL" id="KAH8986737.1"/>
    </source>
</evidence>
<dbReference type="Pfam" id="PF00004">
    <property type="entry name" value="AAA"/>
    <property type="match status" value="1"/>
</dbReference>
<reference evidence="4" key="1">
    <citation type="submission" date="2022-01" db="EMBL/GenBank/DDBJ databases">
        <title>Comparative genomics reveals a dynamic genome evolution in the ectomycorrhizal milk-cap (Lactarius) mushrooms.</title>
        <authorList>
            <consortium name="DOE Joint Genome Institute"/>
            <person name="Lebreton A."/>
            <person name="Tang N."/>
            <person name="Kuo A."/>
            <person name="LaButti K."/>
            <person name="Drula E."/>
            <person name="Barry K."/>
            <person name="Clum A."/>
            <person name="Lipzen A."/>
            <person name="Mousain D."/>
            <person name="Ng V."/>
            <person name="Wang R."/>
            <person name="Wang X."/>
            <person name="Dai Y."/>
            <person name="Henrissat B."/>
            <person name="Grigoriev I.V."/>
            <person name="Guerin-Laguette A."/>
            <person name="Yu F."/>
            <person name="Martin F.M."/>
        </authorList>
    </citation>
    <scope>NUCLEOTIDE SEQUENCE</scope>
    <source>
        <strain evidence="4">QP</strain>
    </source>
</reference>
<organism evidence="4 5">
    <name type="scientific">Lactarius akahatsu</name>
    <dbReference type="NCBI Taxonomy" id="416441"/>
    <lineage>
        <taxon>Eukaryota</taxon>
        <taxon>Fungi</taxon>
        <taxon>Dikarya</taxon>
        <taxon>Basidiomycota</taxon>
        <taxon>Agaricomycotina</taxon>
        <taxon>Agaricomycetes</taxon>
        <taxon>Russulales</taxon>
        <taxon>Russulaceae</taxon>
        <taxon>Lactarius</taxon>
    </lineage>
</organism>
<keyword evidence="5" id="KW-1185">Reference proteome</keyword>
<evidence type="ECO:0000256" key="2">
    <source>
        <dbReference type="ARBA" id="ARBA00022840"/>
    </source>
</evidence>
<dbReference type="Proteomes" id="UP001201163">
    <property type="component" value="Unassembled WGS sequence"/>
</dbReference>
<name>A0AAD4LCM8_9AGAM</name>
<proteinExistence type="predicted"/>
<dbReference type="InterPro" id="IPR027417">
    <property type="entry name" value="P-loop_NTPase"/>
</dbReference>
<dbReference type="Gene3D" id="3.40.50.300">
    <property type="entry name" value="P-loop containing nucleotide triphosphate hydrolases"/>
    <property type="match status" value="1"/>
</dbReference>
<feature type="domain" description="AAA+ ATPase" evidence="3">
    <location>
        <begin position="111"/>
        <end position="243"/>
    </location>
</feature>
<dbReference type="GO" id="GO:0140570">
    <property type="term" value="P:extraction of mislocalized protein from mitochondrial outer membrane"/>
    <property type="evidence" value="ECO:0007669"/>
    <property type="project" value="TreeGrafter"/>
</dbReference>
<dbReference type="PANTHER" id="PTHR45644">
    <property type="entry name" value="AAA ATPASE, PUTATIVE (AFU_ORTHOLOGUE AFUA_2G12920)-RELATED-RELATED"/>
    <property type="match status" value="1"/>
</dbReference>
<comment type="caution">
    <text evidence="4">The sequence shown here is derived from an EMBL/GenBank/DDBJ whole genome shotgun (WGS) entry which is preliminary data.</text>
</comment>
<dbReference type="GO" id="GO:0016887">
    <property type="term" value="F:ATP hydrolysis activity"/>
    <property type="evidence" value="ECO:0007669"/>
    <property type="project" value="InterPro"/>
</dbReference>
<sequence length="253" mass="27930">MVASYYRYIIDGVIVTSLAYQSVTWLRNSYRPEGLKEEIAMGTLKKLGHGGLGLNEYEKRIASRIIHPDDIDVRLADIGGLEDIISSLRESVIISLLHRGLFRSSSALLTAPKGILLHGPPGCGKTMLAKALAKESGATFIHITPSALTNKWFGESNKLVAGLFSLARKMQPSIIFIDEIDSLLRERSEHDHEVTAMMKAEFMTLWDGLLSGSDRITILGATTELKTLIRLSLDECQNNSSLPYLTLRSERGS</sequence>
<dbReference type="GO" id="GO:0005741">
    <property type="term" value="C:mitochondrial outer membrane"/>
    <property type="evidence" value="ECO:0007669"/>
    <property type="project" value="TreeGrafter"/>
</dbReference>
<keyword evidence="4" id="KW-0378">Hydrolase</keyword>
<keyword evidence="2" id="KW-0067">ATP-binding</keyword>
<dbReference type="AlphaFoldDB" id="A0AAD4LCM8"/>
<keyword evidence="1" id="KW-0547">Nucleotide-binding</keyword>
<dbReference type="SUPFAM" id="SSF52540">
    <property type="entry name" value="P-loop containing nucleoside triphosphate hydrolases"/>
    <property type="match status" value="1"/>
</dbReference>
<evidence type="ECO:0000313" key="5">
    <source>
        <dbReference type="Proteomes" id="UP001201163"/>
    </source>
</evidence>
<dbReference type="InterPro" id="IPR051701">
    <property type="entry name" value="Mito_OM_Translocase_MSP1"/>
</dbReference>
<dbReference type="GO" id="GO:0005524">
    <property type="term" value="F:ATP binding"/>
    <property type="evidence" value="ECO:0007669"/>
    <property type="project" value="UniProtKB-KW"/>
</dbReference>
<gene>
    <name evidence="4" type="ORF">EDB92DRAFT_1234522</name>
</gene>
<dbReference type="SMART" id="SM00382">
    <property type="entry name" value="AAA"/>
    <property type="match status" value="1"/>
</dbReference>